<dbReference type="GO" id="GO:0005829">
    <property type="term" value="C:cytosol"/>
    <property type="evidence" value="ECO:0007669"/>
    <property type="project" value="TreeGrafter"/>
</dbReference>
<dbReference type="InterPro" id="IPR018490">
    <property type="entry name" value="cNMP-bd_dom_sf"/>
</dbReference>
<dbReference type="RefSeq" id="WP_104831170.1">
    <property type="nucleotide sequence ID" value="NZ_PJCH01000015.1"/>
</dbReference>
<dbReference type="SMART" id="SM00100">
    <property type="entry name" value="cNMP"/>
    <property type="match status" value="1"/>
</dbReference>
<dbReference type="Gene3D" id="2.60.120.10">
    <property type="entry name" value="Jelly Rolls"/>
    <property type="match status" value="1"/>
</dbReference>
<evidence type="ECO:0000256" key="2">
    <source>
        <dbReference type="ARBA" id="ARBA00023125"/>
    </source>
</evidence>
<comment type="caution">
    <text evidence="5">The sequence shown here is derived from an EMBL/GenBank/DDBJ whole genome shotgun (WGS) entry which is preliminary data.</text>
</comment>
<dbReference type="InterPro" id="IPR014710">
    <property type="entry name" value="RmlC-like_jellyroll"/>
</dbReference>
<dbReference type="OrthoDB" id="3525895at2"/>
<evidence type="ECO:0000259" key="4">
    <source>
        <dbReference type="PROSITE" id="PS50042"/>
    </source>
</evidence>
<proteinExistence type="predicted"/>
<organism evidence="5 6">
    <name type="scientific">Hyphococcus luteus</name>
    <dbReference type="NCBI Taxonomy" id="2058213"/>
    <lineage>
        <taxon>Bacteria</taxon>
        <taxon>Pseudomonadati</taxon>
        <taxon>Pseudomonadota</taxon>
        <taxon>Alphaproteobacteria</taxon>
        <taxon>Parvularculales</taxon>
        <taxon>Parvularculaceae</taxon>
        <taxon>Hyphococcus</taxon>
    </lineage>
</organism>
<sequence length="232" mass="25148">MADLLDFDSRPLLSLLPEGLAARLSAAATPVDYDDGETIHSRGDDKPGLSIIQSGAVRFAIPGADGSYITTSILGPGHCFGEAILFAHLPRAYDAIAVGETRVEQISKPRFDRIFDEEPALARLMLEATTQRLYAVLEFLDDVRRLPLLVRTAKMIAGMARSAKNAEEVECSQSDLAFTLGVSRVSIGKALSGLQDERLIVLGYGRIGVPDRAALDQWIADRTPLQALKRGE</sequence>
<dbReference type="InterPro" id="IPR036390">
    <property type="entry name" value="WH_DNA-bd_sf"/>
</dbReference>
<keyword evidence="2" id="KW-0238">DNA-binding</keyword>
<reference evidence="5 6" key="1">
    <citation type="submission" date="2017-12" db="EMBL/GenBank/DDBJ databases">
        <authorList>
            <person name="Hurst M.R.H."/>
        </authorList>
    </citation>
    <scope>NUCLEOTIDE SEQUENCE [LARGE SCALE GENOMIC DNA]</scope>
    <source>
        <strain evidence="5 6">SY-3-19</strain>
    </source>
</reference>
<dbReference type="InterPro" id="IPR012318">
    <property type="entry name" value="HTH_CRP"/>
</dbReference>
<gene>
    <name evidence="5" type="ORF">CW354_16355</name>
</gene>
<dbReference type="PANTHER" id="PTHR24567:SF74">
    <property type="entry name" value="HTH-TYPE TRANSCRIPTIONAL REGULATOR ARCR"/>
    <property type="match status" value="1"/>
</dbReference>
<dbReference type="Pfam" id="PF00027">
    <property type="entry name" value="cNMP_binding"/>
    <property type="match status" value="1"/>
</dbReference>
<name>A0A2S7K0C4_9PROT</name>
<evidence type="ECO:0000313" key="6">
    <source>
        <dbReference type="Proteomes" id="UP000239504"/>
    </source>
</evidence>
<dbReference type="InterPro" id="IPR050397">
    <property type="entry name" value="Env_Response_Regulators"/>
</dbReference>
<dbReference type="SUPFAM" id="SSF46785">
    <property type="entry name" value="Winged helix' DNA-binding domain"/>
    <property type="match status" value="1"/>
</dbReference>
<dbReference type="GO" id="GO:0003700">
    <property type="term" value="F:DNA-binding transcription factor activity"/>
    <property type="evidence" value="ECO:0007669"/>
    <property type="project" value="TreeGrafter"/>
</dbReference>
<dbReference type="CDD" id="cd00038">
    <property type="entry name" value="CAP_ED"/>
    <property type="match status" value="1"/>
</dbReference>
<keyword evidence="1" id="KW-0805">Transcription regulation</keyword>
<keyword evidence="6" id="KW-1185">Reference proteome</keyword>
<keyword evidence="3" id="KW-0804">Transcription</keyword>
<dbReference type="InterPro" id="IPR000595">
    <property type="entry name" value="cNMP-bd_dom"/>
</dbReference>
<dbReference type="AlphaFoldDB" id="A0A2S7K0C4"/>
<evidence type="ECO:0000256" key="1">
    <source>
        <dbReference type="ARBA" id="ARBA00023015"/>
    </source>
</evidence>
<accession>A0A2S7K0C4</accession>
<dbReference type="Pfam" id="PF13545">
    <property type="entry name" value="HTH_Crp_2"/>
    <property type="match status" value="1"/>
</dbReference>
<dbReference type="Proteomes" id="UP000239504">
    <property type="component" value="Unassembled WGS sequence"/>
</dbReference>
<dbReference type="PROSITE" id="PS50042">
    <property type="entry name" value="CNMP_BINDING_3"/>
    <property type="match status" value="1"/>
</dbReference>
<evidence type="ECO:0000313" key="5">
    <source>
        <dbReference type="EMBL" id="PQA85957.1"/>
    </source>
</evidence>
<dbReference type="GO" id="GO:0003677">
    <property type="term" value="F:DNA binding"/>
    <property type="evidence" value="ECO:0007669"/>
    <property type="project" value="UniProtKB-KW"/>
</dbReference>
<dbReference type="PANTHER" id="PTHR24567">
    <property type="entry name" value="CRP FAMILY TRANSCRIPTIONAL REGULATORY PROTEIN"/>
    <property type="match status" value="1"/>
</dbReference>
<dbReference type="SUPFAM" id="SSF51206">
    <property type="entry name" value="cAMP-binding domain-like"/>
    <property type="match status" value="1"/>
</dbReference>
<protein>
    <submittedName>
        <fullName evidence="5">Crp/Fnr family transcriptional regulator</fullName>
    </submittedName>
</protein>
<evidence type="ECO:0000256" key="3">
    <source>
        <dbReference type="ARBA" id="ARBA00023163"/>
    </source>
</evidence>
<feature type="domain" description="Cyclic nucleotide-binding" evidence="4">
    <location>
        <begin position="12"/>
        <end position="132"/>
    </location>
</feature>
<dbReference type="EMBL" id="PJCH01000015">
    <property type="protein sequence ID" value="PQA85957.1"/>
    <property type="molecule type" value="Genomic_DNA"/>
</dbReference>